<feature type="domain" description="FAS1-like dehydratase" evidence="2">
    <location>
        <begin position="8"/>
        <end position="136"/>
    </location>
</feature>
<dbReference type="GO" id="GO:0019171">
    <property type="term" value="F:(3R)-hydroxyacyl-[acyl-carrier-protein] dehydratase activity"/>
    <property type="evidence" value="ECO:0007669"/>
    <property type="project" value="TreeGrafter"/>
</dbReference>
<dbReference type="InterPro" id="IPR039569">
    <property type="entry name" value="FAS1-like_DH_region"/>
</dbReference>
<dbReference type="InterPro" id="IPR050965">
    <property type="entry name" value="UPF0336/Enoyl-CoA_hydratase"/>
</dbReference>
<dbReference type="PIRSF" id="PIRSF018072">
    <property type="entry name" value="UCP018072"/>
    <property type="match status" value="1"/>
</dbReference>
<dbReference type="Gene3D" id="3.10.129.10">
    <property type="entry name" value="Hotdog Thioesterase"/>
    <property type="match status" value="1"/>
</dbReference>
<dbReference type="EMBL" id="JAGFBF010000005">
    <property type="protein sequence ID" value="MBO2990815.1"/>
    <property type="molecule type" value="Genomic_DNA"/>
</dbReference>
<dbReference type="InterPro" id="IPR029069">
    <property type="entry name" value="HotDog_dom_sf"/>
</dbReference>
<dbReference type="AlphaFoldDB" id="A0A939QET2"/>
<dbReference type="SUPFAM" id="SSF54637">
    <property type="entry name" value="Thioesterase/thiol ester dehydrase-isomerase"/>
    <property type="match status" value="1"/>
</dbReference>
<dbReference type="PANTHER" id="PTHR43437">
    <property type="entry name" value="HYDROXYACYL-THIOESTER DEHYDRATASE TYPE 2, MITOCHONDRIAL-RELATED"/>
    <property type="match status" value="1"/>
</dbReference>
<protein>
    <recommendedName>
        <fullName evidence="1">UPF0336 protein J4H85_12495</fullName>
    </recommendedName>
</protein>
<accession>A0A939QET2</accession>
<dbReference type="HAMAP" id="MF_00799">
    <property type="entry name" value="UPF0336"/>
    <property type="match status" value="1"/>
</dbReference>
<dbReference type="PANTHER" id="PTHR43437:SF3">
    <property type="entry name" value="HYDROXYACYL-THIOESTER DEHYDRATASE TYPE 2, MITOCHONDRIAL"/>
    <property type="match status" value="1"/>
</dbReference>
<dbReference type="Pfam" id="PF13452">
    <property type="entry name" value="FAS1_DH_region"/>
    <property type="match status" value="1"/>
</dbReference>
<sequence length="155" mass="16333">MVNPEIQGRTYPSTAPYLVGREKVREFARAVLSEAPIHVDPEAARAAGYADVVAPPTFPVVVQEATLAQLLADAEAGVDFTRVVHGDQRFTYSRPVFAGDELTATLTITAVKQLGGHSMVTASSEIADVAGDHVVTAVSTLVVRAEDTDAEGNDA</sequence>
<keyword evidence="4" id="KW-1185">Reference proteome</keyword>
<dbReference type="RefSeq" id="WP_208240103.1">
    <property type="nucleotide sequence ID" value="NZ_BAAAQU010000002.1"/>
</dbReference>
<reference evidence="3" key="1">
    <citation type="submission" date="2021-03" db="EMBL/GenBank/DDBJ databases">
        <title>Leucobacter chromiisoli sp. nov., isolated from chromium-containing soil of chemical plant.</title>
        <authorList>
            <person name="Xu Z."/>
        </authorList>
    </citation>
    <scope>NUCLEOTIDE SEQUENCE</scope>
    <source>
        <strain evidence="3">K 70/01</strain>
    </source>
</reference>
<evidence type="ECO:0000259" key="2">
    <source>
        <dbReference type="Pfam" id="PF13452"/>
    </source>
</evidence>
<proteinExistence type="inferred from homology"/>
<name>A0A939QET2_9MICO</name>
<organism evidence="3 4">
    <name type="scientific">Leucobacter tardus</name>
    <dbReference type="NCBI Taxonomy" id="501483"/>
    <lineage>
        <taxon>Bacteria</taxon>
        <taxon>Bacillati</taxon>
        <taxon>Actinomycetota</taxon>
        <taxon>Actinomycetes</taxon>
        <taxon>Micrococcales</taxon>
        <taxon>Microbacteriaceae</taxon>
        <taxon>Leucobacter</taxon>
    </lineage>
</organism>
<dbReference type="GO" id="GO:0006633">
    <property type="term" value="P:fatty acid biosynthetic process"/>
    <property type="evidence" value="ECO:0007669"/>
    <property type="project" value="TreeGrafter"/>
</dbReference>
<dbReference type="Proteomes" id="UP000668403">
    <property type="component" value="Unassembled WGS sequence"/>
</dbReference>
<dbReference type="CDD" id="cd03441">
    <property type="entry name" value="R_hydratase_like"/>
    <property type="match status" value="1"/>
</dbReference>
<comment type="similarity">
    <text evidence="1">Belongs to the UPF0336 family.</text>
</comment>
<evidence type="ECO:0000313" key="4">
    <source>
        <dbReference type="Proteomes" id="UP000668403"/>
    </source>
</evidence>
<comment type="caution">
    <text evidence="3">The sequence shown here is derived from an EMBL/GenBank/DDBJ whole genome shotgun (WGS) entry which is preliminary data.</text>
</comment>
<dbReference type="InterPro" id="IPR016709">
    <property type="entry name" value="HadA-like"/>
</dbReference>
<evidence type="ECO:0000313" key="3">
    <source>
        <dbReference type="EMBL" id="MBO2990815.1"/>
    </source>
</evidence>
<evidence type="ECO:0000256" key="1">
    <source>
        <dbReference type="HAMAP-Rule" id="MF_00799"/>
    </source>
</evidence>
<gene>
    <name evidence="3" type="ORF">J4H85_12495</name>
</gene>